<organism evidence="1 2">
    <name type="scientific">Allomeiothermus silvanus (strain ATCC 700542 / DSM 9946 / NBRC 106475 / NCIMB 13440 / VI-R2)</name>
    <name type="common">Thermus silvanus</name>
    <dbReference type="NCBI Taxonomy" id="526227"/>
    <lineage>
        <taxon>Bacteria</taxon>
        <taxon>Thermotogati</taxon>
        <taxon>Deinococcota</taxon>
        <taxon>Deinococci</taxon>
        <taxon>Thermales</taxon>
        <taxon>Thermaceae</taxon>
        <taxon>Allomeiothermus</taxon>
    </lineage>
</organism>
<dbReference type="AlphaFoldDB" id="D7BG54"/>
<dbReference type="HOGENOM" id="CLU_911563_0_0_0"/>
<evidence type="ECO:0000313" key="2">
    <source>
        <dbReference type="Proteomes" id="UP000001916"/>
    </source>
</evidence>
<reference evidence="1 2" key="1">
    <citation type="journal article" date="2010" name="Stand. Genomic Sci.">
        <title>Complete genome sequence of Meiothermus silvanus type strain (VI-R2).</title>
        <authorList>
            <person name="Sikorski J."/>
            <person name="Tindall B.J."/>
            <person name="Lowry S."/>
            <person name="Lucas S."/>
            <person name="Nolan M."/>
            <person name="Copeland A."/>
            <person name="Glavina Del Rio T."/>
            <person name="Tice H."/>
            <person name="Cheng J.F."/>
            <person name="Han C."/>
            <person name="Pitluck S."/>
            <person name="Liolios K."/>
            <person name="Ivanova N."/>
            <person name="Mavromatis K."/>
            <person name="Mikhailova N."/>
            <person name="Pati A."/>
            <person name="Goodwin L."/>
            <person name="Chen A."/>
            <person name="Palaniappan K."/>
            <person name="Land M."/>
            <person name="Hauser L."/>
            <person name="Chang Y.J."/>
            <person name="Jeffries C.D."/>
            <person name="Rohde M."/>
            <person name="Goker M."/>
            <person name="Woyke T."/>
            <person name="Bristow J."/>
            <person name="Eisen J.A."/>
            <person name="Markowitz V."/>
            <person name="Hugenholtz P."/>
            <person name="Kyrpides N.C."/>
            <person name="Klenk H.P."/>
            <person name="Lapidus A."/>
        </authorList>
    </citation>
    <scope>NUCLEOTIDE SEQUENCE [LARGE SCALE GENOMIC DNA]</scope>
    <source>
        <strain evidence="2">ATCC 700542 / DSM 9946 / VI-R2</strain>
    </source>
</reference>
<protein>
    <submittedName>
        <fullName evidence="1">Uncharacterized protein</fullName>
    </submittedName>
</protein>
<sequence length="304" mass="34954">MEELITNAPASWPTVRLKGFVPSNRPEHRKANQLHFATAVESSFRGSEVQVLEADVIRITPGGAVQVPLRVRDKEGEYDLFFYADPDPEAAGHYEALQALARKTGRFRPIFYSTDDLTLIYPDPPAEPVARRDRLYVSASLFPTKGQYAMWWAERPGERFLLSRTYEIYDRIYHEVAGLETSAFAQILLELEMIQDEEEFALMTSVPSRIEIPLLGPEGVPMVASFSPDRGIRFHLHMRHATSEYRDAFLELFLARMKLWKKERPTPRFTIADSPPLNWWRGLWKRLQGNEEEQTAEVVGSLSR</sequence>
<evidence type="ECO:0000313" key="1">
    <source>
        <dbReference type="EMBL" id="ADH61975.1"/>
    </source>
</evidence>
<dbReference type="KEGG" id="msv:Mesil_0027"/>
<dbReference type="Proteomes" id="UP000001916">
    <property type="component" value="Chromosome"/>
</dbReference>
<gene>
    <name evidence="1" type="ordered locus">Mesil_0027</name>
</gene>
<proteinExistence type="predicted"/>
<name>D7BG54_ALLS1</name>
<dbReference type="STRING" id="526227.Mesil_0027"/>
<dbReference type="RefSeq" id="WP_013156583.1">
    <property type="nucleotide sequence ID" value="NC_014212.1"/>
</dbReference>
<dbReference type="eggNOG" id="ENOG50343AE">
    <property type="taxonomic scope" value="Bacteria"/>
</dbReference>
<accession>D7BG54</accession>
<dbReference type="EMBL" id="CP002042">
    <property type="protein sequence ID" value="ADH61975.1"/>
    <property type="molecule type" value="Genomic_DNA"/>
</dbReference>
<dbReference type="OrthoDB" id="24500at2"/>
<keyword evidence="2" id="KW-1185">Reference proteome</keyword>